<evidence type="ECO:0000259" key="2">
    <source>
        <dbReference type="Pfam" id="PF00175"/>
    </source>
</evidence>
<reference evidence="3 4" key="1">
    <citation type="submission" date="2016-04" db="EMBL/GenBank/DDBJ databases">
        <title>A degradative enzymes factory behind the ericoid mycorrhizal symbiosis.</title>
        <authorList>
            <consortium name="DOE Joint Genome Institute"/>
            <person name="Martino E."/>
            <person name="Morin E."/>
            <person name="Grelet G."/>
            <person name="Kuo A."/>
            <person name="Kohler A."/>
            <person name="Daghino S."/>
            <person name="Barry K."/>
            <person name="Choi C."/>
            <person name="Cichocki N."/>
            <person name="Clum A."/>
            <person name="Copeland A."/>
            <person name="Hainaut M."/>
            <person name="Haridas S."/>
            <person name="Labutti K."/>
            <person name="Lindquist E."/>
            <person name="Lipzen A."/>
            <person name="Khouja H.-R."/>
            <person name="Murat C."/>
            <person name="Ohm R."/>
            <person name="Olson A."/>
            <person name="Spatafora J."/>
            <person name="Veneault-Fourrey C."/>
            <person name="Henrissat B."/>
            <person name="Grigoriev I."/>
            <person name="Martin F."/>
            <person name="Perotto S."/>
        </authorList>
    </citation>
    <scope>NUCLEOTIDE SEQUENCE [LARGE SCALE GENOMIC DNA]</scope>
    <source>
        <strain evidence="3 4">F</strain>
    </source>
</reference>
<dbReference type="AlphaFoldDB" id="A0A2J6R1C4"/>
<dbReference type="Proteomes" id="UP000235786">
    <property type="component" value="Unassembled WGS sequence"/>
</dbReference>
<protein>
    <submittedName>
        <fullName evidence="3">Ferredoxin reductase-like protein</fullName>
    </submittedName>
</protein>
<dbReference type="GO" id="GO:0003958">
    <property type="term" value="F:NADPH-hemoprotein reductase activity"/>
    <property type="evidence" value="ECO:0007669"/>
    <property type="project" value="TreeGrafter"/>
</dbReference>
<feature type="domain" description="Oxidoreductase FAD/NAD(P)-binding" evidence="2">
    <location>
        <begin position="40"/>
        <end position="146"/>
    </location>
</feature>
<dbReference type="GO" id="GO:0005829">
    <property type="term" value="C:cytosol"/>
    <property type="evidence" value="ECO:0007669"/>
    <property type="project" value="TreeGrafter"/>
</dbReference>
<dbReference type="STRING" id="1149755.A0A2J6R1C4"/>
<dbReference type="GO" id="GO:0050660">
    <property type="term" value="F:flavin adenine dinucleotide binding"/>
    <property type="evidence" value="ECO:0007669"/>
    <property type="project" value="TreeGrafter"/>
</dbReference>
<dbReference type="PANTHER" id="PTHR19384:SF127">
    <property type="entry name" value="BIFUNCTIONAL CYTOCHROME P450_NADPH--P450 REDUCTASE"/>
    <property type="match status" value="1"/>
</dbReference>
<dbReference type="Gene3D" id="3.40.50.80">
    <property type="entry name" value="Nucleotide-binding domain of ferredoxin-NADP reductase (FNR) module"/>
    <property type="match status" value="1"/>
</dbReference>
<proteinExistence type="predicted"/>
<dbReference type="InterPro" id="IPR001433">
    <property type="entry name" value="OxRdtase_FAD/NAD-bd"/>
</dbReference>
<sequence>MNFSILDVPSFAHEGRHIGVASSYLASLQSGDTESTSVIMIGAGSGLAPFRGFVQQRSALAGNGVKLPEACLFHGCRKPGFDDLYADELSSWQDDGVVKVYHAYSRAPEKANGHKYVQDALWAERAQITELWQRGAKLYICGSHKIGSAVAEVVQKILSSANLVHGDAKQWWKSMRNVRYAVDMFD</sequence>
<dbReference type="Pfam" id="PF00175">
    <property type="entry name" value="NAD_binding_1"/>
    <property type="match status" value="1"/>
</dbReference>
<name>A0A2J6R1C4_HYAVF</name>
<evidence type="ECO:0000313" key="3">
    <source>
        <dbReference type="EMBL" id="PMD32318.1"/>
    </source>
</evidence>
<accession>A0A2J6R1C4</accession>
<keyword evidence="1" id="KW-0285">Flavoprotein</keyword>
<dbReference type="PANTHER" id="PTHR19384">
    <property type="entry name" value="NITRIC OXIDE SYNTHASE-RELATED"/>
    <property type="match status" value="1"/>
</dbReference>
<gene>
    <name evidence="3" type="ORF">L207DRAFT_640132</name>
</gene>
<evidence type="ECO:0000256" key="1">
    <source>
        <dbReference type="ARBA" id="ARBA00022630"/>
    </source>
</evidence>
<dbReference type="InterPro" id="IPR039261">
    <property type="entry name" value="FNR_nucleotide-bd"/>
</dbReference>
<dbReference type="SUPFAM" id="SSF52343">
    <property type="entry name" value="Ferredoxin reductase-like, C-terminal NADP-linked domain"/>
    <property type="match status" value="1"/>
</dbReference>
<dbReference type="EMBL" id="KZ613959">
    <property type="protein sequence ID" value="PMD32318.1"/>
    <property type="molecule type" value="Genomic_DNA"/>
</dbReference>
<evidence type="ECO:0000313" key="4">
    <source>
        <dbReference type="Proteomes" id="UP000235786"/>
    </source>
</evidence>
<dbReference type="OrthoDB" id="1470350at2759"/>
<keyword evidence="4" id="KW-1185">Reference proteome</keyword>
<dbReference type="GO" id="GO:0010181">
    <property type="term" value="F:FMN binding"/>
    <property type="evidence" value="ECO:0007669"/>
    <property type="project" value="TreeGrafter"/>
</dbReference>
<organism evidence="3 4">
    <name type="scientific">Hyaloscypha variabilis (strain UAMH 11265 / GT02V1 / F)</name>
    <name type="common">Meliniomyces variabilis</name>
    <dbReference type="NCBI Taxonomy" id="1149755"/>
    <lineage>
        <taxon>Eukaryota</taxon>
        <taxon>Fungi</taxon>
        <taxon>Dikarya</taxon>
        <taxon>Ascomycota</taxon>
        <taxon>Pezizomycotina</taxon>
        <taxon>Leotiomycetes</taxon>
        <taxon>Helotiales</taxon>
        <taxon>Hyaloscyphaceae</taxon>
        <taxon>Hyaloscypha</taxon>
        <taxon>Hyaloscypha variabilis</taxon>
    </lineage>
</organism>